<gene>
    <name evidence="1" type="ORF">JF75_03580</name>
</gene>
<organism evidence="1 2">
    <name type="scientific">Lactobacillus kimbladii</name>
    <dbReference type="NCBI Taxonomy" id="1218506"/>
    <lineage>
        <taxon>Bacteria</taxon>
        <taxon>Bacillati</taxon>
        <taxon>Bacillota</taxon>
        <taxon>Bacilli</taxon>
        <taxon>Lactobacillales</taxon>
        <taxon>Lactobacillaceae</taxon>
        <taxon>Lactobacillus</taxon>
    </lineage>
</organism>
<accession>A0A0F4LLK0</accession>
<dbReference type="Proteomes" id="UP000033612">
    <property type="component" value="Unassembled WGS sequence"/>
</dbReference>
<comment type="caution">
    <text evidence="1">The sequence shown here is derived from an EMBL/GenBank/DDBJ whole genome shotgun (WGS) entry which is preliminary data.</text>
</comment>
<dbReference type="EMBL" id="JXLH01000005">
    <property type="protein sequence ID" value="KJY59455.1"/>
    <property type="molecule type" value="Genomic_DNA"/>
</dbReference>
<protein>
    <submittedName>
        <fullName evidence="1">Uncharacterized protein</fullName>
    </submittedName>
</protein>
<evidence type="ECO:0000313" key="2">
    <source>
        <dbReference type="Proteomes" id="UP000033612"/>
    </source>
</evidence>
<dbReference type="AlphaFoldDB" id="A0A0F4LLK0"/>
<name>A0A0F4LLK0_9LACO</name>
<sequence length="45" mass="5317">MAEPKWLKDMAASEYLKEDFDAKGESQMQQLVLFKTRNKLNINKQ</sequence>
<reference evidence="1 2" key="1">
    <citation type="submission" date="2015-01" db="EMBL/GenBank/DDBJ databases">
        <title>Comparative genomics of the lactic acid bacteria isolated from the honey bee gut.</title>
        <authorList>
            <person name="Ellegaard K.M."/>
            <person name="Tamarit D."/>
            <person name="Javelind E."/>
            <person name="Olofsson T."/>
            <person name="Andersson S.G."/>
            <person name="Vasquez A."/>
        </authorList>
    </citation>
    <scope>NUCLEOTIDE SEQUENCE [LARGE SCALE GENOMIC DNA]</scope>
    <source>
        <strain evidence="1 2">Hma2</strain>
    </source>
</reference>
<dbReference type="PATRIC" id="fig|1218506.3.peg.401"/>
<dbReference type="HOGENOM" id="CLU_3201297_0_0_9"/>
<dbReference type="STRING" id="1218506.JF75_03580"/>
<proteinExistence type="predicted"/>
<keyword evidence="2" id="KW-1185">Reference proteome</keyword>
<evidence type="ECO:0000313" key="1">
    <source>
        <dbReference type="EMBL" id="KJY59455.1"/>
    </source>
</evidence>